<dbReference type="InterPro" id="IPR002898">
    <property type="entry name" value="MotA_ExbB_proton_chnl"/>
</dbReference>
<keyword evidence="6 8" id="KW-0472">Membrane</keyword>
<feature type="transmembrane region" description="Helical" evidence="8">
    <location>
        <begin position="29"/>
        <end position="49"/>
    </location>
</feature>
<keyword evidence="7" id="KW-0813">Transport</keyword>
<evidence type="ECO:0000313" key="12">
    <source>
        <dbReference type="Proteomes" id="UP000628775"/>
    </source>
</evidence>
<keyword evidence="7" id="KW-0653">Protein transport</keyword>
<feature type="domain" description="Motility protein A N-terminal" evidence="10">
    <location>
        <begin position="7"/>
        <end position="86"/>
    </location>
</feature>
<dbReference type="EMBL" id="BMIR01000016">
    <property type="protein sequence ID" value="GGE49702.1"/>
    <property type="molecule type" value="Genomic_DNA"/>
</dbReference>
<dbReference type="Pfam" id="PF20560">
    <property type="entry name" value="MotA_N"/>
    <property type="match status" value="1"/>
</dbReference>
<organism evidence="11 12">
    <name type="scientific">Pullulanibacillus camelliae</name>
    <dbReference type="NCBI Taxonomy" id="1707096"/>
    <lineage>
        <taxon>Bacteria</taxon>
        <taxon>Bacillati</taxon>
        <taxon>Bacillota</taxon>
        <taxon>Bacilli</taxon>
        <taxon>Bacillales</taxon>
        <taxon>Sporolactobacillaceae</taxon>
        <taxon>Pullulanibacillus</taxon>
    </lineage>
</organism>
<dbReference type="NCBIfam" id="NF006583">
    <property type="entry name" value="PRK09109.1"/>
    <property type="match status" value="1"/>
</dbReference>
<comment type="caution">
    <text evidence="11">The sequence shown here is derived from an EMBL/GenBank/DDBJ whole genome shotgun (WGS) entry which is preliminary data.</text>
</comment>
<dbReference type="PANTHER" id="PTHR30433">
    <property type="entry name" value="CHEMOTAXIS PROTEIN MOTA"/>
    <property type="match status" value="1"/>
</dbReference>
<reference evidence="11" key="1">
    <citation type="journal article" date="2014" name="Int. J. Syst. Evol. Microbiol.">
        <title>Complete genome sequence of Corynebacterium casei LMG S-19264T (=DSM 44701T), isolated from a smear-ripened cheese.</title>
        <authorList>
            <consortium name="US DOE Joint Genome Institute (JGI-PGF)"/>
            <person name="Walter F."/>
            <person name="Albersmeier A."/>
            <person name="Kalinowski J."/>
            <person name="Ruckert C."/>
        </authorList>
    </citation>
    <scope>NUCLEOTIDE SEQUENCE</scope>
    <source>
        <strain evidence="11">CGMCC 1.15371</strain>
    </source>
</reference>
<keyword evidence="5 8" id="KW-1133">Transmembrane helix</keyword>
<dbReference type="GO" id="GO:0071978">
    <property type="term" value="P:bacterial-type flagellum-dependent swarming motility"/>
    <property type="evidence" value="ECO:0007669"/>
    <property type="project" value="InterPro"/>
</dbReference>
<evidence type="ECO:0000256" key="4">
    <source>
        <dbReference type="ARBA" id="ARBA00022779"/>
    </source>
</evidence>
<comment type="similarity">
    <text evidence="7">Belongs to the exbB/tolQ family.</text>
</comment>
<keyword evidence="4" id="KW-0283">Flagellar rotation</keyword>
<feature type="transmembrane region" description="Helical" evidence="8">
    <location>
        <begin position="148"/>
        <end position="170"/>
    </location>
</feature>
<feature type="transmembrane region" description="Helical" evidence="8">
    <location>
        <begin position="182"/>
        <end position="201"/>
    </location>
</feature>
<evidence type="ECO:0000256" key="7">
    <source>
        <dbReference type="RuleBase" id="RU004057"/>
    </source>
</evidence>
<comment type="subcellular location">
    <subcellularLocation>
        <location evidence="1">Cell membrane</location>
        <topology evidence="1">Multi-pass membrane protein</topology>
    </subcellularLocation>
    <subcellularLocation>
        <location evidence="7">Membrane</location>
        <topology evidence="7">Multi-pass membrane protein</topology>
    </subcellularLocation>
</comment>
<dbReference type="PANTHER" id="PTHR30433:SF3">
    <property type="entry name" value="MOTILITY PROTEIN A"/>
    <property type="match status" value="1"/>
</dbReference>
<evidence type="ECO:0000259" key="9">
    <source>
        <dbReference type="Pfam" id="PF01618"/>
    </source>
</evidence>
<evidence type="ECO:0000256" key="8">
    <source>
        <dbReference type="SAM" id="Phobius"/>
    </source>
</evidence>
<reference evidence="11" key="2">
    <citation type="submission" date="2020-09" db="EMBL/GenBank/DDBJ databases">
        <authorList>
            <person name="Sun Q."/>
            <person name="Zhou Y."/>
        </authorList>
    </citation>
    <scope>NUCLEOTIDE SEQUENCE</scope>
    <source>
        <strain evidence="11">CGMCC 1.15371</strain>
    </source>
</reference>
<protein>
    <submittedName>
        <fullName evidence="11">Motility protein A</fullName>
    </submittedName>
</protein>
<name>A0A8J2YL12_9BACL</name>
<dbReference type="GO" id="GO:0006935">
    <property type="term" value="P:chemotaxis"/>
    <property type="evidence" value="ECO:0007669"/>
    <property type="project" value="InterPro"/>
</dbReference>
<dbReference type="Proteomes" id="UP000628775">
    <property type="component" value="Unassembled WGS sequence"/>
</dbReference>
<evidence type="ECO:0000256" key="1">
    <source>
        <dbReference type="ARBA" id="ARBA00004651"/>
    </source>
</evidence>
<feature type="domain" description="MotA/TolQ/ExbB proton channel" evidence="9">
    <location>
        <begin position="101"/>
        <end position="219"/>
    </location>
</feature>
<evidence type="ECO:0000256" key="2">
    <source>
        <dbReference type="ARBA" id="ARBA00022475"/>
    </source>
</evidence>
<keyword evidence="12" id="KW-1185">Reference proteome</keyword>
<evidence type="ECO:0000259" key="10">
    <source>
        <dbReference type="Pfam" id="PF20560"/>
    </source>
</evidence>
<sequence>MDFTTVLGILIGIISLILGFVLEGGTIGSLIQFTAAIIVFGGTIGAVVLSTPFNKLKKVPFILKYAFLKKKVDPNDTIEQLITLSNTSRREGLLALEGVIQEEDSEFLKEGIQMIIDGAEADMIQDIFSRKVEKYEEKILSIGKIFEAAGGFAPTMGIIGTVMGLVHILGQLDSPETLGPSIAVAFIATLYGVSSANVLYLPIYNKIKANLEEEVLLMELQAEGLLSIQYGENSTILRSKLIAFLDDNDVKKMESNREMPEGENE</sequence>
<evidence type="ECO:0000256" key="3">
    <source>
        <dbReference type="ARBA" id="ARBA00022692"/>
    </source>
</evidence>
<evidence type="ECO:0000256" key="5">
    <source>
        <dbReference type="ARBA" id="ARBA00022989"/>
    </source>
</evidence>
<keyword evidence="2" id="KW-1003">Cell membrane</keyword>
<proteinExistence type="inferred from homology"/>
<dbReference type="GO" id="GO:0005886">
    <property type="term" value="C:plasma membrane"/>
    <property type="evidence" value="ECO:0007669"/>
    <property type="project" value="UniProtKB-SubCell"/>
</dbReference>
<dbReference type="AlphaFoldDB" id="A0A8J2YL12"/>
<evidence type="ECO:0000256" key="6">
    <source>
        <dbReference type="ARBA" id="ARBA00023136"/>
    </source>
</evidence>
<keyword evidence="3 8" id="KW-0812">Transmembrane</keyword>
<dbReference type="Pfam" id="PF01618">
    <property type="entry name" value="MotA_ExbB"/>
    <property type="match status" value="1"/>
</dbReference>
<dbReference type="GO" id="GO:0015031">
    <property type="term" value="P:protein transport"/>
    <property type="evidence" value="ECO:0007669"/>
    <property type="project" value="UniProtKB-KW"/>
</dbReference>
<dbReference type="InterPro" id="IPR047055">
    <property type="entry name" value="MotA-like"/>
</dbReference>
<gene>
    <name evidence="11" type="ORF">GCM10011391_30590</name>
</gene>
<dbReference type="InterPro" id="IPR046786">
    <property type="entry name" value="MotA_N"/>
</dbReference>
<accession>A0A8J2YL12</accession>
<dbReference type="RefSeq" id="WP_188696103.1">
    <property type="nucleotide sequence ID" value="NZ_BMIR01000016.1"/>
</dbReference>
<evidence type="ECO:0000313" key="11">
    <source>
        <dbReference type="EMBL" id="GGE49702.1"/>
    </source>
</evidence>